<dbReference type="CDD" id="cd06171">
    <property type="entry name" value="Sigma70_r4"/>
    <property type="match status" value="1"/>
</dbReference>
<protein>
    <recommendedName>
        <fullName evidence="9">RNA polymerase sigma factor 70 region 4 type 2 domain-containing protein</fullName>
    </recommendedName>
</protein>
<evidence type="ECO:0000256" key="4">
    <source>
        <dbReference type="ARBA" id="ARBA00023163"/>
    </source>
</evidence>
<dbReference type="InterPro" id="IPR013325">
    <property type="entry name" value="RNA_pol_sigma_r2"/>
</dbReference>
<dbReference type="Gene3D" id="1.10.10.10">
    <property type="entry name" value="Winged helix-like DNA-binding domain superfamily/Winged helix DNA-binding domain"/>
    <property type="match status" value="1"/>
</dbReference>
<dbReference type="InterPro" id="IPR013324">
    <property type="entry name" value="RNA_pol_sigma_r3/r4-like"/>
</dbReference>
<dbReference type="Proteomes" id="UP000250831">
    <property type="component" value="Unassembled WGS sequence"/>
</dbReference>
<proteinExistence type="inferred from homology"/>
<dbReference type="GO" id="GO:0003677">
    <property type="term" value="F:DNA binding"/>
    <property type="evidence" value="ECO:0007669"/>
    <property type="project" value="InterPro"/>
</dbReference>
<evidence type="ECO:0008006" key="9">
    <source>
        <dbReference type="Google" id="ProtNLM"/>
    </source>
</evidence>
<evidence type="ECO:0000259" key="5">
    <source>
        <dbReference type="Pfam" id="PF04542"/>
    </source>
</evidence>
<evidence type="ECO:0000259" key="6">
    <source>
        <dbReference type="Pfam" id="PF08281"/>
    </source>
</evidence>
<dbReference type="PANTHER" id="PTHR43133:SF46">
    <property type="entry name" value="RNA POLYMERASE SIGMA-70 FACTOR ECF SUBFAMILY"/>
    <property type="match status" value="1"/>
</dbReference>
<gene>
    <name evidence="7" type="ORF">DCO56_08535</name>
</gene>
<feature type="domain" description="RNA polymerase sigma factor 70 region 4 type 2" evidence="6">
    <location>
        <begin position="105"/>
        <end position="153"/>
    </location>
</feature>
<dbReference type="Pfam" id="PF04542">
    <property type="entry name" value="Sigma70_r2"/>
    <property type="match status" value="1"/>
</dbReference>
<evidence type="ECO:0000256" key="3">
    <source>
        <dbReference type="ARBA" id="ARBA00023082"/>
    </source>
</evidence>
<keyword evidence="3" id="KW-0731">Sigma factor</keyword>
<dbReference type="RefSeq" id="WP_108633316.1">
    <property type="nucleotide sequence ID" value="NZ_QCXX01000002.1"/>
</dbReference>
<reference evidence="7 8" key="1">
    <citation type="submission" date="2018-04" db="EMBL/GenBank/DDBJ databases">
        <title>Sphingobacterium sp. M46 Genome.</title>
        <authorList>
            <person name="Cheng J."/>
            <person name="Li Y."/>
        </authorList>
    </citation>
    <scope>NUCLEOTIDE SEQUENCE [LARGE SCALE GENOMIC DNA]</scope>
    <source>
        <strain evidence="7 8">M46</strain>
    </source>
</reference>
<dbReference type="InterPro" id="IPR013249">
    <property type="entry name" value="RNA_pol_sigma70_r4_t2"/>
</dbReference>
<dbReference type="OrthoDB" id="656273at2"/>
<dbReference type="GO" id="GO:0016987">
    <property type="term" value="F:sigma factor activity"/>
    <property type="evidence" value="ECO:0007669"/>
    <property type="project" value="UniProtKB-KW"/>
</dbReference>
<comment type="similarity">
    <text evidence="1">Belongs to the sigma-70 factor family. ECF subfamily.</text>
</comment>
<keyword evidence="4" id="KW-0804">Transcription</keyword>
<keyword evidence="2" id="KW-0805">Transcription regulation</keyword>
<evidence type="ECO:0000256" key="1">
    <source>
        <dbReference type="ARBA" id="ARBA00010641"/>
    </source>
</evidence>
<organism evidence="7 8">
    <name type="scientific">Sphingobacterium athyrii</name>
    <dbReference type="NCBI Taxonomy" id="2152717"/>
    <lineage>
        <taxon>Bacteria</taxon>
        <taxon>Pseudomonadati</taxon>
        <taxon>Bacteroidota</taxon>
        <taxon>Sphingobacteriia</taxon>
        <taxon>Sphingobacteriales</taxon>
        <taxon>Sphingobacteriaceae</taxon>
        <taxon>Sphingobacterium</taxon>
    </lineage>
</organism>
<dbReference type="SUPFAM" id="SSF88659">
    <property type="entry name" value="Sigma3 and sigma4 domains of RNA polymerase sigma factors"/>
    <property type="match status" value="1"/>
</dbReference>
<evidence type="ECO:0000256" key="2">
    <source>
        <dbReference type="ARBA" id="ARBA00023015"/>
    </source>
</evidence>
<dbReference type="NCBIfam" id="TIGR02937">
    <property type="entry name" value="sigma70-ECF"/>
    <property type="match status" value="1"/>
</dbReference>
<dbReference type="InterPro" id="IPR036388">
    <property type="entry name" value="WH-like_DNA-bd_sf"/>
</dbReference>
<dbReference type="AlphaFoldDB" id="A0A363NW02"/>
<dbReference type="Gene3D" id="1.10.1740.10">
    <property type="match status" value="1"/>
</dbReference>
<keyword evidence="8" id="KW-1185">Reference proteome</keyword>
<name>A0A363NW02_9SPHI</name>
<dbReference type="SUPFAM" id="SSF88946">
    <property type="entry name" value="Sigma2 domain of RNA polymerase sigma factors"/>
    <property type="match status" value="1"/>
</dbReference>
<dbReference type="Pfam" id="PF08281">
    <property type="entry name" value="Sigma70_r4_2"/>
    <property type="match status" value="1"/>
</dbReference>
<comment type="caution">
    <text evidence="7">The sequence shown here is derived from an EMBL/GenBank/DDBJ whole genome shotgun (WGS) entry which is preliminary data.</text>
</comment>
<dbReference type="GO" id="GO:0006352">
    <property type="term" value="P:DNA-templated transcription initiation"/>
    <property type="evidence" value="ECO:0007669"/>
    <property type="project" value="InterPro"/>
</dbReference>
<dbReference type="InterPro" id="IPR039425">
    <property type="entry name" value="RNA_pol_sigma-70-like"/>
</dbReference>
<evidence type="ECO:0000313" key="8">
    <source>
        <dbReference type="Proteomes" id="UP000250831"/>
    </source>
</evidence>
<accession>A0A363NW02</accession>
<dbReference type="EMBL" id="QCXX01000002">
    <property type="protein sequence ID" value="PUV24985.1"/>
    <property type="molecule type" value="Genomic_DNA"/>
</dbReference>
<feature type="domain" description="RNA polymerase sigma-70 region 2" evidence="5">
    <location>
        <begin position="10"/>
        <end position="74"/>
    </location>
</feature>
<sequence>MLSIEYYFKTYFLQLCTFAFPWVNSEEIAKDIVQDAFIVLMDKPELLEKGERVIKSFLYTSVKNMAMNAKRRDRVFDKIRDAITIPESDDRNILDDLINAELIGALHRELDQLPEGCQRICRLIYLDGMKYDEVAQELDVSVNTVKTQRMRAINLLKTKFLNLVLNFLLF</sequence>
<dbReference type="InterPro" id="IPR014284">
    <property type="entry name" value="RNA_pol_sigma-70_dom"/>
</dbReference>
<dbReference type="InterPro" id="IPR007627">
    <property type="entry name" value="RNA_pol_sigma70_r2"/>
</dbReference>
<evidence type="ECO:0000313" key="7">
    <source>
        <dbReference type="EMBL" id="PUV24985.1"/>
    </source>
</evidence>
<dbReference type="PANTHER" id="PTHR43133">
    <property type="entry name" value="RNA POLYMERASE ECF-TYPE SIGMA FACTO"/>
    <property type="match status" value="1"/>
</dbReference>